<dbReference type="InterPro" id="IPR037196">
    <property type="entry name" value="HSP90_C"/>
</dbReference>
<dbReference type="HAMAP" id="MF_00505">
    <property type="entry name" value="HSP90"/>
    <property type="match status" value="1"/>
</dbReference>
<dbReference type="FunFam" id="3.30.230.80:FF:000004">
    <property type="entry name" value="Heat shock protein 75 kDa"/>
    <property type="match status" value="1"/>
</dbReference>
<dbReference type="Gene3D" id="3.30.565.10">
    <property type="entry name" value="Histidine kinase-like ATPase, C-terminal domain"/>
    <property type="match status" value="1"/>
</dbReference>
<feature type="binding site" evidence="20">
    <location>
        <position position="239"/>
    </location>
    <ligand>
        <name>ATP</name>
        <dbReference type="ChEBI" id="CHEBI:30616"/>
    </ligand>
</feature>
<dbReference type="GO" id="GO:0005524">
    <property type="term" value="F:ATP binding"/>
    <property type="evidence" value="ECO:0007669"/>
    <property type="project" value="UniProtKB-KW"/>
</dbReference>
<dbReference type="FunFam" id="3.30.565.10:FF:000021">
    <property type="entry name" value="Heat shock protein 75 kDa, mitochondrial"/>
    <property type="match status" value="1"/>
</dbReference>
<evidence type="ECO:0000256" key="18">
    <source>
        <dbReference type="ARBA" id="ARBA00076190"/>
    </source>
</evidence>
<comment type="subcellular location">
    <subcellularLocation>
        <location evidence="1">Mitochondrion inner membrane</location>
    </subcellularLocation>
    <subcellularLocation>
        <location evidence="2">Mitochondrion matrix</location>
    </subcellularLocation>
</comment>
<feature type="binding site" evidence="20">
    <location>
        <position position="154"/>
    </location>
    <ligand>
        <name>ATP</name>
        <dbReference type="ChEBI" id="CHEBI:30616"/>
    </ligand>
</feature>
<evidence type="ECO:0000313" key="22">
    <source>
        <dbReference type="EnsemblMetazoa" id="XP_016991466.1"/>
    </source>
</evidence>
<dbReference type="AlphaFoldDB" id="A0A6P4G1V7"/>
<dbReference type="PANTHER" id="PTHR11528">
    <property type="entry name" value="HEAT SHOCK PROTEIN 90 FAMILY MEMBER"/>
    <property type="match status" value="1"/>
</dbReference>
<dbReference type="GO" id="GO:0005759">
    <property type="term" value="C:mitochondrial matrix"/>
    <property type="evidence" value="ECO:0007669"/>
    <property type="project" value="UniProtKB-SubCell"/>
</dbReference>
<evidence type="ECO:0000256" key="13">
    <source>
        <dbReference type="ARBA" id="ARBA00023186"/>
    </source>
</evidence>
<feature type="binding site" evidence="20">
    <location>
        <position position="93"/>
    </location>
    <ligand>
        <name>ATP</name>
        <dbReference type="ChEBI" id="CHEBI:30616"/>
    </ligand>
</feature>
<keyword evidence="5" id="KW-0597">Phosphoprotein</keyword>
<organism evidence="24">
    <name type="scientific">Drosophila rhopaloa</name>
    <name type="common">Fruit fly</name>
    <dbReference type="NCBI Taxonomy" id="1041015"/>
    <lineage>
        <taxon>Eukaryota</taxon>
        <taxon>Metazoa</taxon>
        <taxon>Ecdysozoa</taxon>
        <taxon>Arthropoda</taxon>
        <taxon>Hexapoda</taxon>
        <taxon>Insecta</taxon>
        <taxon>Pterygota</taxon>
        <taxon>Neoptera</taxon>
        <taxon>Endopterygota</taxon>
        <taxon>Diptera</taxon>
        <taxon>Brachycera</taxon>
        <taxon>Muscomorpha</taxon>
        <taxon>Ephydroidea</taxon>
        <taxon>Drosophilidae</taxon>
        <taxon>Drosophila</taxon>
        <taxon>Sophophora</taxon>
    </lineage>
</organism>
<feature type="binding site" evidence="20">
    <location>
        <begin position="161"/>
        <end position="162"/>
    </location>
    <ligand>
        <name>ATP</name>
        <dbReference type="ChEBI" id="CHEBI:30616"/>
    </ligand>
</feature>
<evidence type="ECO:0000256" key="6">
    <source>
        <dbReference type="ARBA" id="ARBA00022741"/>
    </source>
</evidence>
<sequence>MSVRAMGVLGQACRFSRFARVLRQSNRSAPAALNLALGSQRSPAAVSLRRFSTETKKASDSVVDKHEFQAETRQLLDIVARSLYSDHEVFVRELISNASDALEKFRYTSLSAGGENLAGKDRPLEIRITTDKPQMQLIIQDTGIGMTKEELVSNLGTIARSGSKQFLEQMKGNQQAATSEASSNIIGQFGVGFYSSFIVANKVEVFTRAAAPDAPGLRWSTDGSGSYEIEEVPDVELGTRIVLHLKTDCREYADEERIQAVIKKYSNFVGSPILLNGKQANEIKPLWLLEPQSISKEQHTDFYRFISNSFDVPRFTLHYNADVPLSIHALLYFPEGKPGLFEMSRDGNTGVALYTRKVLIQSKTEHLLPKWLRFVKGVVDSEDIPLNLSRELLQNSSLIRKLSSVISTRVIRFLQERSKKQPEEYESFYRDYGLFLKEGIVTSNDPSEKEEIAKLLRFESSKSETASGRMSLDEYYNTVPADQKNIYYLAAPNRVLAESSPYYESLKKRNELVLFCYEPYDELVLMQLGKYKSKKLVSVEKEMREESKESSTATDFGEGSLLRSELDNLIPWLEEELKGQVIKVKATSRLDSHPCVITVEEMAAARHFIRTQSHQVPEENRFALLQPELEINPKHPIIKKLNKLRETEKDLAQLIAKQLFANAMVGAGLAEDPRMLLTNMNSLLSRALDKY</sequence>
<dbReference type="InterPro" id="IPR020568">
    <property type="entry name" value="Ribosomal_Su5_D2-typ_SF"/>
</dbReference>
<feature type="domain" description="Histidine kinase/HSP90-like ATPase" evidence="21">
    <location>
        <begin position="86"/>
        <end position="249"/>
    </location>
</feature>
<feature type="binding site" evidence="20">
    <location>
        <position position="146"/>
    </location>
    <ligand>
        <name>ATP</name>
        <dbReference type="ChEBI" id="CHEBI:30616"/>
    </ligand>
</feature>
<dbReference type="RefSeq" id="XP_016991466.1">
    <property type="nucleotide sequence ID" value="XM_017135977.1"/>
</dbReference>
<dbReference type="Pfam" id="PF13589">
    <property type="entry name" value="HATPase_c_3"/>
    <property type="match status" value="1"/>
</dbReference>
<comment type="subunit">
    <text evidence="16">Binds to the intracellular domain of tumor necrosis factor type 1 receptor. Binds to RB1. Interacts with SRC. Interacts with SDHA.</text>
</comment>
<evidence type="ECO:0000256" key="16">
    <source>
        <dbReference type="ARBA" id="ARBA00066161"/>
    </source>
</evidence>
<evidence type="ECO:0000259" key="21">
    <source>
        <dbReference type="SMART" id="SM00387"/>
    </source>
</evidence>
<dbReference type="SMART" id="SM00387">
    <property type="entry name" value="HATPase_c"/>
    <property type="match status" value="1"/>
</dbReference>
<dbReference type="Proteomes" id="UP001652680">
    <property type="component" value="Unassembled WGS sequence"/>
</dbReference>
<dbReference type="GO" id="GO:0005743">
    <property type="term" value="C:mitochondrial inner membrane"/>
    <property type="evidence" value="ECO:0007669"/>
    <property type="project" value="UniProtKB-SubCell"/>
</dbReference>
<reference evidence="24" key="2">
    <citation type="submission" date="2025-04" db="UniProtKB">
        <authorList>
            <consortium name="RefSeq"/>
        </authorList>
    </citation>
    <scope>IDENTIFICATION</scope>
</reference>
<evidence type="ECO:0000256" key="3">
    <source>
        <dbReference type="ARBA" id="ARBA00008239"/>
    </source>
</evidence>
<dbReference type="EnsemblMetazoa" id="XM_017135977.1">
    <property type="protein sequence ID" value="XP_016991466.1"/>
    <property type="gene ID" value="LOC108053363"/>
</dbReference>
<protein>
    <recommendedName>
        <fullName evidence="17">Heat shock protein 75 kDa, mitochondrial</fullName>
    </recommendedName>
    <alternativeName>
        <fullName evidence="14">HSP 82</fullName>
    </alternativeName>
    <alternativeName>
        <fullName evidence="4">Heat shock protein 83</fullName>
    </alternativeName>
    <alternativeName>
        <fullName evidence="19">TNFR-associated protein 1</fullName>
    </alternativeName>
    <alternativeName>
        <fullName evidence="18">Tumor necrosis factor type 1 receptor-associated protein</fullName>
    </alternativeName>
</protein>
<dbReference type="InterPro" id="IPR020575">
    <property type="entry name" value="Hsp90_N"/>
</dbReference>
<evidence type="ECO:0000256" key="20">
    <source>
        <dbReference type="PIRSR" id="PIRSR002583-1"/>
    </source>
</evidence>
<keyword evidence="10" id="KW-0007">Acetylation</keyword>
<gene>
    <name evidence="24" type="primary">LOC108053363</name>
    <name evidence="22" type="synonym">108053363</name>
</gene>
<evidence type="ECO:0000256" key="5">
    <source>
        <dbReference type="ARBA" id="ARBA00022553"/>
    </source>
</evidence>
<dbReference type="Gene3D" id="3.30.230.80">
    <property type="match status" value="1"/>
</dbReference>
<dbReference type="GO" id="GO:0019901">
    <property type="term" value="F:protein kinase binding"/>
    <property type="evidence" value="ECO:0007669"/>
    <property type="project" value="UniProtKB-ARBA"/>
</dbReference>
<dbReference type="Pfam" id="PF00183">
    <property type="entry name" value="HSP90"/>
    <property type="match status" value="1"/>
</dbReference>
<reference evidence="22" key="3">
    <citation type="submission" date="2025-05" db="UniProtKB">
        <authorList>
            <consortium name="EnsemblMetazoa"/>
        </authorList>
    </citation>
    <scope>IDENTIFICATION</scope>
</reference>
<evidence type="ECO:0000256" key="8">
    <source>
        <dbReference type="ARBA" id="ARBA00022840"/>
    </source>
</evidence>
<evidence type="ECO:0000256" key="17">
    <source>
        <dbReference type="ARBA" id="ARBA00073018"/>
    </source>
</evidence>
<dbReference type="InterPro" id="IPR036890">
    <property type="entry name" value="HATPase_C_sf"/>
</dbReference>
<dbReference type="FunFam" id="3.40.50.11260:FF:000004">
    <property type="entry name" value="Heat shock protein 75 mitochondrial"/>
    <property type="match status" value="1"/>
</dbReference>
<dbReference type="FunFam" id="1.20.120.790:FF:000004">
    <property type="entry name" value="Heat shock protein 75 kDa"/>
    <property type="match status" value="1"/>
</dbReference>
<evidence type="ECO:0000256" key="14">
    <source>
        <dbReference type="ARBA" id="ARBA00029975"/>
    </source>
</evidence>
<dbReference type="NCBIfam" id="NF003555">
    <property type="entry name" value="PRK05218.1"/>
    <property type="match status" value="1"/>
</dbReference>
<evidence type="ECO:0000256" key="7">
    <source>
        <dbReference type="ARBA" id="ARBA00022792"/>
    </source>
</evidence>
<evidence type="ECO:0000256" key="9">
    <source>
        <dbReference type="ARBA" id="ARBA00022946"/>
    </source>
</evidence>
<evidence type="ECO:0000256" key="15">
    <source>
        <dbReference type="ARBA" id="ARBA00057498"/>
    </source>
</evidence>
<dbReference type="PRINTS" id="PR00775">
    <property type="entry name" value="HEATSHOCK90"/>
</dbReference>
<dbReference type="Gene3D" id="3.40.50.11260">
    <property type="match status" value="1"/>
</dbReference>
<dbReference type="CTD" id="10131"/>
<evidence type="ECO:0000256" key="2">
    <source>
        <dbReference type="ARBA" id="ARBA00004305"/>
    </source>
</evidence>
<evidence type="ECO:0000313" key="23">
    <source>
        <dbReference type="Proteomes" id="UP001652680"/>
    </source>
</evidence>
<keyword evidence="13" id="KW-0143">Chaperone</keyword>
<feature type="binding site" evidence="20">
    <location>
        <position position="97"/>
    </location>
    <ligand>
        <name>ATP</name>
        <dbReference type="ChEBI" id="CHEBI:30616"/>
    </ligand>
</feature>
<evidence type="ECO:0000256" key="11">
    <source>
        <dbReference type="ARBA" id="ARBA00023128"/>
    </source>
</evidence>
<dbReference type="CDD" id="cd16927">
    <property type="entry name" value="HATPase_Hsp90-like"/>
    <property type="match status" value="1"/>
</dbReference>
<keyword evidence="8 20" id="KW-0067">ATP-binding</keyword>
<reference evidence="23" key="1">
    <citation type="journal article" date="2021" name="Elife">
        <title>Highly contiguous assemblies of 101 drosophilid genomes.</title>
        <authorList>
            <person name="Kim B.Y."/>
            <person name="Wang J.R."/>
            <person name="Miller D.E."/>
            <person name="Barmina O."/>
            <person name="Delaney E."/>
            <person name="Thompson A."/>
            <person name="Comeault A.A."/>
            <person name="Peede D."/>
            <person name="D'Agostino E.R."/>
            <person name="Pelaez J."/>
            <person name="Aguilar J.M."/>
            <person name="Haji D."/>
            <person name="Matsunaga T."/>
            <person name="Armstrong E.E."/>
            <person name="Zych M."/>
            <person name="Ogawa Y."/>
            <person name="Stamenkovic-Radak M."/>
            <person name="Jelic M."/>
            <person name="Veselinovic M.S."/>
            <person name="Tanaskovic M."/>
            <person name="Eric P."/>
            <person name="Gao J.J."/>
            <person name="Katoh T.K."/>
            <person name="Toda M.J."/>
            <person name="Watabe H."/>
            <person name="Watada M."/>
            <person name="Davis J.S."/>
            <person name="Moyle L.C."/>
            <person name="Manoli G."/>
            <person name="Bertolini E."/>
            <person name="Kostal V."/>
            <person name="Hawley R.S."/>
            <person name="Takahashi A."/>
            <person name="Jones C.D."/>
            <person name="Price D.K."/>
            <person name="Whiteman N."/>
            <person name="Kopp A."/>
            <person name="Matute D.R."/>
            <person name="Petrov D.A."/>
        </authorList>
    </citation>
    <scope>NUCLEOTIDE SEQUENCE [LARGE SCALE GENOMIC DNA]</scope>
</reference>
<evidence type="ECO:0000256" key="1">
    <source>
        <dbReference type="ARBA" id="ARBA00004273"/>
    </source>
</evidence>
<dbReference type="InterPro" id="IPR003594">
    <property type="entry name" value="HATPase_dom"/>
</dbReference>
<evidence type="ECO:0000256" key="10">
    <source>
        <dbReference type="ARBA" id="ARBA00022990"/>
    </source>
</evidence>
<proteinExistence type="inferred from homology"/>
<feature type="binding site" evidence="20">
    <location>
        <position position="390"/>
    </location>
    <ligand>
        <name>ATP</name>
        <dbReference type="ChEBI" id="CHEBI:30616"/>
    </ligand>
</feature>
<keyword evidence="12" id="KW-0472">Membrane</keyword>
<keyword evidence="6 20" id="KW-0547">Nucleotide-binding</keyword>
<feature type="binding site" evidence="20">
    <location>
        <begin position="188"/>
        <end position="193"/>
    </location>
    <ligand>
        <name>ATP</name>
        <dbReference type="ChEBI" id="CHEBI:30616"/>
    </ligand>
</feature>
<dbReference type="OrthoDB" id="28737at2759"/>
<accession>A0A6P4G1V7</accession>
<keyword evidence="9" id="KW-0809">Transit peptide</keyword>
<dbReference type="GO" id="GO:0140662">
    <property type="term" value="F:ATP-dependent protein folding chaperone"/>
    <property type="evidence" value="ECO:0007669"/>
    <property type="project" value="InterPro"/>
</dbReference>
<evidence type="ECO:0000256" key="12">
    <source>
        <dbReference type="ARBA" id="ARBA00023136"/>
    </source>
</evidence>
<name>A0A6P4G1V7_DRORH</name>
<keyword evidence="7" id="KW-0999">Mitochondrion inner membrane</keyword>
<keyword evidence="11" id="KW-0496">Mitochondrion</keyword>
<comment type="function">
    <text evidence="15">Chaperone that expresses an ATPase activity. Involved in maintaining mitochondrial function and polarization, downstream of PINK1 and mitochondrial complex I. Is a negative regulator of mitochondrial respiration able to modulate the balance between oxidative phosphorylation and aerobic glycolysis. The impact of TRAP1 on mitochondrial respiration is probably mediated by modulation of mitochondrial SRC and inhibition of SDHA.</text>
</comment>
<dbReference type="SUPFAM" id="SSF55874">
    <property type="entry name" value="ATPase domain of HSP90 chaperone/DNA topoisomerase II/histidine kinase"/>
    <property type="match status" value="1"/>
</dbReference>
<comment type="similarity">
    <text evidence="3">Belongs to the heat shock protein 90 family.</text>
</comment>
<dbReference type="PIRSF" id="PIRSF002583">
    <property type="entry name" value="Hsp90"/>
    <property type="match status" value="1"/>
</dbReference>
<dbReference type="GO" id="GO:0016887">
    <property type="term" value="F:ATP hydrolysis activity"/>
    <property type="evidence" value="ECO:0007669"/>
    <property type="project" value="InterPro"/>
</dbReference>
<evidence type="ECO:0000313" key="24">
    <source>
        <dbReference type="RefSeq" id="XP_016991466.1"/>
    </source>
</evidence>
<dbReference type="GO" id="GO:0051082">
    <property type="term" value="F:unfolded protein binding"/>
    <property type="evidence" value="ECO:0007669"/>
    <property type="project" value="InterPro"/>
</dbReference>
<evidence type="ECO:0000256" key="19">
    <source>
        <dbReference type="ARBA" id="ARBA00080766"/>
    </source>
</evidence>
<keyword evidence="24" id="KW-0346">Stress response</keyword>
<keyword evidence="23" id="KW-1185">Reference proteome</keyword>
<dbReference type="GeneID" id="108053363"/>
<dbReference type="SUPFAM" id="SSF54211">
    <property type="entry name" value="Ribosomal protein S5 domain 2-like"/>
    <property type="match status" value="1"/>
</dbReference>
<dbReference type="SUPFAM" id="SSF110942">
    <property type="entry name" value="HSP90 C-terminal domain"/>
    <property type="match status" value="1"/>
</dbReference>
<dbReference type="OMA" id="DHTQQNE"/>
<dbReference type="InterPro" id="IPR001404">
    <property type="entry name" value="Hsp90_fam"/>
</dbReference>
<evidence type="ECO:0000256" key="4">
    <source>
        <dbReference type="ARBA" id="ARBA00021845"/>
    </source>
</evidence>
<feature type="binding site" evidence="20">
    <location>
        <position position="141"/>
    </location>
    <ligand>
        <name>ATP</name>
        <dbReference type="ChEBI" id="CHEBI:30616"/>
    </ligand>
</feature>
<dbReference type="Gene3D" id="1.20.120.790">
    <property type="entry name" value="Heat shock protein 90, C-terminal domain"/>
    <property type="match status" value="1"/>
</dbReference>